<protein>
    <submittedName>
        <fullName evidence="9">Uncharacterized protein</fullName>
    </submittedName>
</protein>
<dbReference type="Gene3D" id="3.50.50.60">
    <property type="entry name" value="FAD/NAD(P)-binding domain"/>
    <property type="match status" value="2"/>
</dbReference>
<evidence type="ECO:0000256" key="6">
    <source>
        <dbReference type="ARBA" id="ARBA00023002"/>
    </source>
</evidence>
<feature type="compositionally biased region" description="Pro residues" evidence="8">
    <location>
        <begin position="63"/>
        <end position="74"/>
    </location>
</feature>
<evidence type="ECO:0000256" key="3">
    <source>
        <dbReference type="ARBA" id="ARBA00022630"/>
    </source>
</evidence>
<reference evidence="10" key="1">
    <citation type="submission" date="2020-06" db="EMBL/GenBank/DDBJ databases">
        <title>A chromosome-scale genome assembly of Talaromyces rugulosus W13939.</title>
        <authorList>
            <person name="Wang B."/>
            <person name="Guo L."/>
            <person name="Ye K."/>
            <person name="Wang L."/>
        </authorList>
    </citation>
    <scope>NUCLEOTIDE SEQUENCE [LARGE SCALE GENOMIC DNA]</scope>
    <source>
        <strain evidence="10">W13939</strain>
    </source>
</reference>
<proteinExistence type="inferred from homology"/>
<keyword evidence="10" id="KW-1185">Reference proteome</keyword>
<dbReference type="GO" id="GO:0050661">
    <property type="term" value="F:NADP binding"/>
    <property type="evidence" value="ECO:0007669"/>
    <property type="project" value="InterPro"/>
</dbReference>
<dbReference type="InterPro" id="IPR020946">
    <property type="entry name" value="Flavin_mOase-like"/>
</dbReference>
<evidence type="ECO:0000256" key="5">
    <source>
        <dbReference type="ARBA" id="ARBA00022857"/>
    </source>
</evidence>
<organism evidence="9 10">
    <name type="scientific">Talaromyces rugulosus</name>
    <name type="common">Penicillium rugulosum</name>
    <dbReference type="NCBI Taxonomy" id="121627"/>
    <lineage>
        <taxon>Eukaryota</taxon>
        <taxon>Fungi</taxon>
        <taxon>Dikarya</taxon>
        <taxon>Ascomycota</taxon>
        <taxon>Pezizomycotina</taxon>
        <taxon>Eurotiomycetes</taxon>
        <taxon>Eurotiomycetidae</taxon>
        <taxon>Eurotiales</taxon>
        <taxon>Trichocomaceae</taxon>
        <taxon>Talaromyces</taxon>
        <taxon>Talaromyces sect. Islandici</taxon>
    </lineage>
</organism>
<dbReference type="GeneID" id="55995897"/>
<dbReference type="KEGG" id="trg:TRUGW13939_08408"/>
<evidence type="ECO:0000256" key="7">
    <source>
        <dbReference type="ARBA" id="ARBA00023033"/>
    </source>
</evidence>
<keyword evidence="3" id="KW-0285">Flavoprotein</keyword>
<keyword evidence="7" id="KW-0503">Monooxygenase</keyword>
<accession>A0A7H8R4H6</accession>
<gene>
    <name evidence="9" type="ORF">TRUGW13939_08408</name>
</gene>
<comment type="similarity">
    <text evidence="2">Belongs to the FMO family.</text>
</comment>
<evidence type="ECO:0000313" key="10">
    <source>
        <dbReference type="Proteomes" id="UP000509510"/>
    </source>
</evidence>
<dbReference type="InterPro" id="IPR050346">
    <property type="entry name" value="FMO-like"/>
</dbReference>
<dbReference type="AlphaFoldDB" id="A0A7H8R4H6"/>
<dbReference type="InterPro" id="IPR036188">
    <property type="entry name" value="FAD/NAD-bd_sf"/>
</dbReference>
<evidence type="ECO:0000313" key="9">
    <source>
        <dbReference type="EMBL" id="QKX61260.1"/>
    </source>
</evidence>
<dbReference type="GO" id="GO:0050660">
    <property type="term" value="F:flavin adenine dinucleotide binding"/>
    <property type="evidence" value="ECO:0007669"/>
    <property type="project" value="InterPro"/>
</dbReference>
<sequence>MTALPPIRRVAIIGAGPCGLAAAKYLLAEKYFEKIDIFEQRGRAGGVWIHASTEDKSTVKIPVPQPDPNQPPEEPIWQSKADGSREATFVSPLYSNMETNIPKTLMEYGTKPYAEDIQLFPTFQQVLEYLEEYAEEVKHLIKFEHQVLDVKLDDPSRSNWAVTVKDLHSVKASTAIYDAVVAANGHYNVPYIPAIKGIEAWNQSYPGALIHSKVYDSADDFKDKKVIVVGNSASGVDIGSQISRVCNQPLISSHRSVSEFVPVGGSSDRVPRGEIVEFLSPTSSRRGVRFTDGTTEENIDAIVFCTGYFYAYPFLSSLKTPVFTDGARALNVYQQLFYSEHPTLVLTVLPQRVIPFPLVENQAAVFSRVWSQRLKLPSKAEMQAWESGEIDKRGSGKGFHVIPFPLDAEYNNMLHDWAATANARPGLENNGTGKLGIRWGDRQRWIRSRVPDIKKSFLSQGEGRHSIRRIEELGFQPPLDASGHESSKL</sequence>
<evidence type="ECO:0000256" key="2">
    <source>
        <dbReference type="ARBA" id="ARBA00009183"/>
    </source>
</evidence>
<dbReference type="SUPFAM" id="SSF51905">
    <property type="entry name" value="FAD/NAD(P)-binding domain"/>
    <property type="match status" value="2"/>
</dbReference>
<keyword evidence="5" id="KW-0521">NADP</keyword>
<dbReference type="PRINTS" id="PR00370">
    <property type="entry name" value="FMOXYGENASE"/>
</dbReference>
<comment type="cofactor">
    <cofactor evidence="1">
        <name>FAD</name>
        <dbReference type="ChEBI" id="CHEBI:57692"/>
    </cofactor>
</comment>
<dbReference type="FunFam" id="3.50.50.60:FF:000138">
    <property type="entry name" value="Flavin-containing monooxygenase"/>
    <property type="match status" value="1"/>
</dbReference>
<dbReference type="Proteomes" id="UP000509510">
    <property type="component" value="Chromosome IV"/>
</dbReference>
<evidence type="ECO:0000256" key="1">
    <source>
        <dbReference type="ARBA" id="ARBA00001974"/>
    </source>
</evidence>
<dbReference type="Pfam" id="PF13450">
    <property type="entry name" value="NAD_binding_8"/>
    <property type="match status" value="1"/>
</dbReference>
<dbReference type="InterPro" id="IPR000960">
    <property type="entry name" value="Flavin_mOase"/>
</dbReference>
<dbReference type="OrthoDB" id="66881at2759"/>
<keyword evidence="4" id="KW-0274">FAD</keyword>
<keyword evidence="6" id="KW-0560">Oxidoreductase</keyword>
<dbReference type="GO" id="GO:0004499">
    <property type="term" value="F:N,N-dimethylaniline monooxygenase activity"/>
    <property type="evidence" value="ECO:0007669"/>
    <property type="project" value="InterPro"/>
</dbReference>
<dbReference type="Pfam" id="PF00743">
    <property type="entry name" value="FMO-like"/>
    <property type="match status" value="2"/>
</dbReference>
<feature type="region of interest" description="Disordered" evidence="8">
    <location>
        <begin position="62"/>
        <end position="82"/>
    </location>
</feature>
<evidence type="ECO:0000256" key="4">
    <source>
        <dbReference type="ARBA" id="ARBA00022827"/>
    </source>
</evidence>
<dbReference type="RefSeq" id="XP_035347435.1">
    <property type="nucleotide sequence ID" value="XM_035491542.1"/>
</dbReference>
<dbReference type="PANTHER" id="PTHR23023">
    <property type="entry name" value="DIMETHYLANILINE MONOOXYGENASE"/>
    <property type="match status" value="1"/>
</dbReference>
<dbReference type="EMBL" id="CP055901">
    <property type="protein sequence ID" value="QKX61260.1"/>
    <property type="molecule type" value="Genomic_DNA"/>
</dbReference>
<evidence type="ECO:0000256" key="8">
    <source>
        <dbReference type="SAM" id="MobiDB-lite"/>
    </source>
</evidence>
<name>A0A7H8R4H6_TALRU</name>